<dbReference type="SUPFAM" id="SSF51658">
    <property type="entry name" value="Xylose isomerase-like"/>
    <property type="match status" value="1"/>
</dbReference>
<dbReference type="AlphaFoldDB" id="A0A2V2NB60"/>
<proteinExistence type="predicted"/>
<evidence type="ECO:0000313" key="3">
    <source>
        <dbReference type="Proteomes" id="UP000245934"/>
    </source>
</evidence>
<dbReference type="Pfam" id="PF01261">
    <property type="entry name" value="AP_endonuc_2"/>
    <property type="match status" value="1"/>
</dbReference>
<dbReference type="Proteomes" id="UP000245934">
    <property type="component" value="Unassembled WGS sequence"/>
</dbReference>
<organism evidence="2 3">
    <name type="scientific">Methanospirillum stamsii</name>
    <dbReference type="NCBI Taxonomy" id="1277351"/>
    <lineage>
        <taxon>Archaea</taxon>
        <taxon>Methanobacteriati</taxon>
        <taxon>Methanobacteriota</taxon>
        <taxon>Stenosarchaea group</taxon>
        <taxon>Methanomicrobia</taxon>
        <taxon>Methanomicrobiales</taxon>
        <taxon>Methanospirillaceae</taxon>
        <taxon>Methanospirillum</taxon>
    </lineage>
</organism>
<evidence type="ECO:0000259" key="1">
    <source>
        <dbReference type="Pfam" id="PF01261"/>
    </source>
</evidence>
<accession>A0A2V2NB60</accession>
<evidence type="ECO:0000313" key="2">
    <source>
        <dbReference type="EMBL" id="PWR75835.1"/>
    </source>
</evidence>
<keyword evidence="3" id="KW-1185">Reference proteome</keyword>
<name>A0A2V2NB60_9EURY</name>
<dbReference type="InterPro" id="IPR036237">
    <property type="entry name" value="Xyl_isomerase-like_sf"/>
</dbReference>
<comment type="caution">
    <text evidence="2">The sequence shown here is derived from an EMBL/GenBank/DDBJ whole genome shotgun (WGS) entry which is preliminary data.</text>
</comment>
<dbReference type="RefSeq" id="WP_109939413.1">
    <property type="nucleotide sequence ID" value="NZ_CP176366.1"/>
</dbReference>
<protein>
    <recommendedName>
        <fullName evidence="1">Xylose isomerase-like TIM barrel domain-containing protein</fullName>
    </recommendedName>
</protein>
<feature type="domain" description="Xylose isomerase-like TIM barrel" evidence="1">
    <location>
        <begin position="88"/>
        <end position="315"/>
    </location>
</feature>
<dbReference type="Gene3D" id="3.20.20.150">
    <property type="entry name" value="Divalent-metal-dependent TIM barrel enzymes"/>
    <property type="match status" value="1"/>
</dbReference>
<gene>
    <name evidence="2" type="ORF">DLD82_01850</name>
</gene>
<reference evidence="2 3" key="1">
    <citation type="submission" date="2018-05" db="EMBL/GenBank/DDBJ databases">
        <title>Draft genome of Methanospirillum stamsii Pt1.</title>
        <authorList>
            <person name="Dueholm M.S."/>
            <person name="Nielsen P.H."/>
            <person name="Bakmann L.F."/>
            <person name="Otzen D.E."/>
        </authorList>
    </citation>
    <scope>NUCLEOTIDE SEQUENCE [LARGE SCALE GENOMIC DNA]</scope>
    <source>
        <strain evidence="2 3">Pt1</strain>
    </source>
</reference>
<dbReference type="OrthoDB" id="53092at2157"/>
<dbReference type="GeneID" id="97611445"/>
<dbReference type="InterPro" id="IPR013022">
    <property type="entry name" value="Xyl_isomerase-like_TIM-brl"/>
</dbReference>
<dbReference type="EMBL" id="QGMZ01000006">
    <property type="protein sequence ID" value="PWR75835.1"/>
    <property type="molecule type" value="Genomic_DNA"/>
</dbReference>
<sequence length="326" mass="37601">MKEIINISGYSVDLSRYNDSWEDVRTFVQNMGCSGVELLMGGEHDDTIPRFLISSVHLPGWLGWVRLWREPETVPVGCDPLKKSYYFGAATPGDLVRTFCDNLTKAARLGAAYAVFHITHIELDEFFTRNHRYTRWEVLSSAASFLNTACKSFHGGEPPVPIGFENLWWPGLTFLSQEEVDYFVDRLEFDNWIFVLDTGHLMNALDVNNEVEGIQKVLSALNRLSDKTLERIQSVHLQCSISGQYQKEHFFCRPPQGFTDLDYGDQISLLMPMISELDQHLPFKNPECIQILEKIRPDYVVHEFTSRSREELEKKIMTQRKALKKI</sequence>